<dbReference type="EMBL" id="MFLI01000007">
    <property type="protein sequence ID" value="OGG62386.1"/>
    <property type="molecule type" value="Genomic_DNA"/>
</dbReference>
<evidence type="ECO:0000313" key="2">
    <source>
        <dbReference type="Proteomes" id="UP000178532"/>
    </source>
</evidence>
<sequence length="62" mass="7586">MEMSRMTVNWKNCRRFNHDGNREVIEYALEHCQIFPDELHPPGARKWKGIGLREWYQLIVRE</sequence>
<organism evidence="1 2">
    <name type="scientific">Candidatus Kaiserbacteria bacterium RIFCSPHIGHO2_02_FULL_54_22</name>
    <dbReference type="NCBI Taxonomy" id="1798495"/>
    <lineage>
        <taxon>Bacteria</taxon>
        <taxon>Candidatus Kaiseribacteriota</taxon>
    </lineage>
</organism>
<protein>
    <submittedName>
        <fullName evidence="1">Uncharacterized protein</fullName>
    </submittedName>
</protein>
<proteinExistence type="predicted"/>
<name>A0A1F6DLW4_9BACT</name>
<accession>A0A1F6DLW4</accession>
<evidence type="ECO:0000313" key="1">
    <source>
        <dbReference type="EMBL" id="OGG62386.1"/>
    </source>
</evidence>
<dbReference type="AlphaFoldDB" id="A0A1F6DLW4"/>
<dbReference type="Proteomes" id="UP000178532">
    <property type="component" value="Unassembled WGS sequence"/>
</dbReference>
<gene>
    <name evidence="1" type="ORF">A3C19_00380</name>
</gene>
<dbReference type="STRING" id="1798495.A3C19_00380"/>
<comment type="caution">
    <text evidence="1">The sequence shown here is derived from an EMBL/GenBank/DDBJ whole genome shotgun (WGS) entry which is preliminary data.</text>
</comment>
<reference evidence="1 2" key="1">
    <citation type="journal article" date="2016" name="Nat. Commun.">
        <title>Thousands of microbial genomes shed light on interconnected biogeochemical processes in an aquifer system.</title>
        <authorList>
            <person name="Anantharaman K."/>
            <person name="Brown C.T."/>
            <person name="Hug L.A."/>
            <person name="Sharon I."/>
            <person name="Castelle C.J."/>
            <person name="Probst A.J."/>
            <person name="Thomas B.C."/>
            <person name="Singh A."/>
            <person name="Wilkins M.J."/>
            <person name="Karaoz U."/>
            <person name="Brodie E.L."/>
            <person name="Williams K.H."/>
            <person name="Hubbard S.S."/>
            <person name="Banfield J.F."/>
        </authorList>
    </citation>
    <scope>NUCLEOTIDE SEQUENCE [LARGE SCALE GENOMIC DNA]</scope>
</reference>